<dbReference type="EMBL" id="JBICBT010000917">
    <property type="protein sequence ID" value="KAL3093097.1"/>
    <property type="molecule type" value="Genomic_DNA"/>
</dbReference>
<organism evidence="1 2">
    <name type="scientific">Heterodera trifolii</name>
    <dbReference type="NCBI Taxonomy" id="157864"/>
    <lineage>
        <taxon>Eukaryota</taxon>
        <taxon>Metazoa</taxon>
        <taxon>Ecdysozoa</taxon>
        <taxon>Nematoda</taxon>
        <taxon>Chromadorea</taxon>
        <taxon>Rhabditida</taxon>
        <taxon>Tylenchina</taxon>
        <taxon>Tylenchomorpha</taxon>
        <taxon>Tylenchoidea</taxon>
        <taxon>Heteroderidae</taxon>
        <taxon>Heteroderinae</taxon>
        <taxon>Heterodera</taxon>
    </lineage>
</organism>
<evidence type="ECO:0000313" key="2">
    <source>
        <dbReference type="Proteomes" id="UP001620626"/>
    </source>
</evidence>
<accession>A0ABD2JR97</accession>
<dbReference type="Proteomes" id="UP001620626">
    <property type="component" value="Unassembled WGS sequence"/>
</dbReference>
<dbReference type="AlphaFoldDB" id="A0ABD2JR97"/>
<keyword evidence="2" id="KW-1185">Reference proteome</keyword>
<gene>
    <name evidence="1" type="ORF">niasHT_022547</name>
</gene>
<evidence type="ECO:0000313" key="1">
    <source>
        <dbReference type="EMBL" id="KAL3093097.1"/>
    </source>
</evidence>
<sequence>MTSFTHHFTYLGFFQLNENLDKGSECLTDDLQHRTIEEQLIDSAEMAQLNSELIRANCEDSGFIDEIELRLISGALQFVHPNSPIPFERIPLHKIKHIISFENGRGAVNVLLVENFAYSSDHRLGLVSKCHLFETQRGDDGRGVAMVEEFCQGFKQKFGEILGKLSAEQQQKQ</sequence>
<proteinExistence type="predicted"/>
<name>A0ABD2JR97_9BILA</name>
<reference evidence="1 2" key="1">
    <citation type="submission" date="2024-10" db="EMBL/GenBank/DDBJ databases">
        <authorList>
            <person name="Kim D."/>
        </authorList>
    </citation>
    <scope>NUCLEOTIDE SEQUENCE [LARGE SCALE GENOMIC DNA]</scope>
    <source>
        <strain evidence="1">BH-2024</strain>
    </source>
</reference>
<protein>
    <submittedName>
        <fullName evidence="1">Uncharacterized protein</fullName>
    </submittedName>
</protein>
<comment type="caution">
    <text evidence="1">The sequence shown here is derived from an EMBL/GenBank/DDBJ whole genome shotgun (WGS) entry which is preliminary data.</text>
</comment>